<gene>
    <name evidence="3" type="ORF">VF08_01415</name>
</gene>
<feature type="transmembrane region" description="Helical" evidence="2">
    <location>
        <begin position="51"/>
        <end position="69"/>
    </location>
</feature>
<name>A0A9Q6ENH4_NOSLI</name>
<feature type="region of interest" description="Disordered" evidence="1">
    <location>
        <begin position="86"/>
        <end position="105"/>
    </location>
</feature>
<comment type="caution">
    <text evidence="3">The sequence shown here is derived from an EMBL/GenBank/DDBJ whole genome shotgun (WGS) entry which is preliminary data.</text>
</comment>
<protein>
    <recommendedName>
        <fullName evidence="5">Transmembrane protein</fullName>
    </recommendedName>
</protein>
<accession>A0A9Q6ENH4</accession>
<dbReference type="GeneID" id="57092034"/>
<sequence length="105" mass="11601">MDFNSRRPRTSNDKLNAPEALITEVNATTQQQYHGLLKNLMTAVSKDSSNNVAIVAIVAMFFGFAVMVLRPTTSVAQPEINLQSNPTTTVTTNQEQIQRIDPPLK</sequence>
<evidence type="ECO:0000313" key="3">
    <source>
        <dbReference type="EMBL" id="PHK07285.1"/>
    </source>
</evidence>
<proteinExistence type="predicted"/>
<evidence type="ECO:0000313" key="4">
    <source>
        <dbReference type="Proteomes" id="UP000222310"/>
    </source>
</evidence>
<organism evidence="3 4">
    <name type="scientific">Nostoc linckia z8</name>
    <dbReference type="NCBI Taxonomy" id="1628746"/>
    <lineage>
        <taxon>Bacteria</taxon>
        <taxon>Bacillati</taxon>
        <taxon>Cyanobacteriota</taxon>
        <taxon>Cyanophyceae</taxon>
        <taxon>Nostocales</taxon>
        <taxon>Nostocaceae</taxon>
        <taxon>Nostoc</taxon>
    </lineage>
</organism>
<evidence type="ECO:0000256" key="2">
    <source>
        <dbReference type="SAM" id="Phobius"/>
    </source>
</evidence>
<reference evidence="3 4" key="1">
    <citation type="submission" date="2015-02" db="EMBL/GenBank/DDBJ databases">
        <title>Nostoc linckia genome annotation.</title>
        <authorList>
            <person name="Zhou Z."/>
        </authorList>
    </citation>
    <scope>NUCLEOTIDE SEQUENCE [LARGE SCALE GENOMIC DNA]</scope>
    <source>
        <strain evidence="4">z8</strain>
    </source>
</reference>
<keyword evidence="2" id="KW-1133">Transmembrane helix</keyword>
<feature type="compositionally biased region" description="Polar residues" evidence="1">
    <location>
        <begin position="86"/>
        <end position="97"/>
    </location>
</feature>
<evidence type="ECO:0000256" key="1">
    <source>
        <dbReference type="SAM" id="MobiDB-lite"/>
    </source>
</evidence>
<keyword evidence="2" id="KW-0472">Membrane</keyword>
<dbReference type="Proteomes" id="UP000222310">
    <property type="component" value="Unassembled WGS sequence"/>
</dbReference>
<dbReference type="AlphaFoldDB" id="A0A9Q6ENH4"/>
<evidence type="ECO:0008006" key="5">
    <source>
        <dbReference type="Google" id="ProtNLM"/>
    </source>
</evidence>
<dbReference type="EMBL" id="LAHD01000002">
    <property type="protein sequence ID" value="PHK07285.1"/>
    <property type="molecule type" value="Genomic_DNA"/>
</dbReference>
<keyword evidence="2" id="KW-0812">Transmembrane</keyword>
<dbReference type="RefSeq" id="WP_099065848.1">
    <property type="nucleotide sequence ID" value="NZ_LAHD01000002.1"/>
</dbReference>